<dbReference type="Proteomes" id="UP001589646">
    <property type="component" value="Unassembled WGS sequence"/>
</dbReference>
<keyword evidence="2" id="KW-1185">Reference proteome</keyword>
<accession>A0ABV5Q8D9</accession>
<dbReference type="RefSeq" id="WP_346120405.1">
    <property type="nucleotide sequence ID" value="NZ_BAAAXC010000011.1"/>
</dbReference>
<proteinExistence type="predicted"/>
<evidence type="ECO:0000313" key="2">
    <source>
        <dbReference type="Proteomes" id="UP001589646"/>
    </source>
</evidence>
<name>A0ABV5Q8D9_9ACTN</name>
<gene>
    <name evidence="1" type="ORF">ACFFRN_34530</name>
</gene>
<comment type="caution">
    <text evidence="1">The sequence shown here is derived from an EMBL/GenBank/DDBJ whole genome shotgun (WGS) entry which is preliminary data.</text>
</comment>
<evidence type="ECO:0000313" key="1">
    <source>
        <dbReference type="EMBL" id="MFB9531745.1"/>
    </source>
</evidence>
<dbReference type="EMBL" id="JBHMCE010000011">
    <property type="protein sequence ID" value="MFB9531745.1"/>
    <property type="molecule type" value="Genomic_DNA"/>
</dbReference>
<sequence length="51" mass="5875">MATRQMTPEMTDEEDVIDLSPAQHALIRDLFDEVEQSSGRQRAEAFERPAR</sequence>
<reference evidence="1 2" key="1">
    <citation type="submission" date="2024-09" db="EMBL/GenBank/DDBJ databases">
        <authorList>
            <person name="Sun Q."/>
            <person name="Mori K."/>
        </authorList>
    </citation>
    <scope>NUCLEOTIDE SEQUENCE [LARGE SCALE GENOMIC DNA]</scope>
    <source>
        <strain evidence="1 2">JCM 3323</strain>
    </source>
</reference>
<protein>
    <submittedName>
        <fullName evidence="1">Uncharacterized protein</fullName>
    </submittedName>
</protein>
<organism evidence="1 2">
    <name type="scientific">Nonomuraea roseola</name>
    <dbReference type="NCBI Taxonomy" id="46179"/>
    <lineage>
        <taxon>Bacteria</taxon>
        <taxon>Bacillati</taxon>
        <taxon>Actinomycetota</taxon>
        <taxon>Actinomycetes</taxon>
        <taxon>Streptosporangiales</taxon>
        <taxon>Streptosporangiaceae</taxon>
        <taxon>Nonomuraea</taxon>
    </lineage>
</organism>